<name>A0ABQ2TNB6_STREZ</name>
<evidence type="ECO:0000313" key="2">
    <source>
        <dbReference type="Proteomes" id="UP000597853"/>
    </source>
</evidence>
<reference evidence="2" key="1">
    <citation type="journal article" date="2019" name="Int. J. Syst. Evol. Microbiol.">
        <title>The Global Catalogue of Microorganisms (GCM) 10K type strain sequencing project: providing services to taxonomists for standard genome sequencing and annotation.</title>
        <authorList>
            <consortium name="The Broad Institute Genomics Platform"/>
            <consortium name="The Broad Institute Genome Sequencing Center for Infectious Disease"/>
            <person name="Wu L."/>
            <person name="Ma J."/>
        </authorList>
    </citation>
    <scope>NUCLEOTIDE SEQUENCE [LARGE SCALE GENOMIC DNA]</scope>
    <source>
        <strain evidence="2">JCM 4416</strain>
    </source>
</reference>
<gene>
    <name evidence="1" type="ORF">GCM10010285_62910</name>
</gene>
<dbReference type="EMBL" id="BMTX01000035">
    <property type="protein sequence ID" value="GGS75831.1"/>
    <property type="molecule type" value="Genomic_DNA"/>
</dbReference>
<proteinExistence type="predicted"/>
<keyword evidence="2" id="KW-1185">Reference proteome</keyword>
<organism evidence="1 2">
    <name type="scientific">Streptomyces pseudogriseolus</name>
    <name type="common">Streptomyces gancidicus</name>
    <name type="synonym">Streptomyces rubiginosus</name>
    <dbReference type="NCBI Taxonomy" id="36817"/>
    <lineage>
        <taxon>Bacteria</taxon>
        <taxon>Bacillati</taxon>
        <taxon>Actinomycetota</taxon>
        <taxon>Actinomycetes</taxon>
        <taxon>Kitasatosporales</taxon>
        <taxon>Streptomycetaceae</taxon>
        <taxon>Streptomyces</taxon>
        <taxon>Streptomyces pseudogriseolus group</taxon>
    </lineage>
</organism>
<evidence type="ECO:0000313" key="1">
    <source>
        <dbReference type="EMBL" id="GGS75831.1"/>
    </source>
</evidence>
<comment type="caution">
    <text evidence="1">The sequence shown here is derived from an EMBL/GenBank/DDBJ whole genome shotgun (WGS) entry which is preliminary data.</text>
</comment>
<dbReference type="Proteomes" id="UP000597853">
    <property type="component" value="Unassembled WGS sequence"/>
</dbReference>
<accession>A0ABQ2TNB6</accession>
<protein>
    <submittedName>
        <fullName evidence="1">Uncharacterized protein</fullName>
    </submittedName>
</protein>
<sequence length="56" mass="6484">MHGVQHIVLRLIDSYDIFDLLWRVLRRAAAQEAVAGVSSVRRSSHPDRERTIRARC</sequence>